<feature type="compositionally biased region" description="Acidic residues" evidence="1">
    <location>
        <begin position="270"/>
        <end position="293"/>
    </location>
</feature>
<proteinExistence type="predicted"/>
<sequence>MQWKLRIRSQSIAKRWSHIGTGSGPTINPAPTVVTTAASLPASRNNTVIPMDLQDVEEEWAFTQDLQPDQEYMRIDFHNPMRSAPRRPAGEMTEQPVQLGQSEQSEQPEQPEQPEQRSGAEAPPVAVPRRVADVYSALHNSTSHQSQQQQQQQQQQQPPNDRVEPQSSRWEPLKDLMRDLSCCTCFFREARVWMIEISIRDGMIDEYALPVPSPIYCDYRLPGYDDVVASQAGISLTAASASLAVPGNGNGSAAMTTAPRYSVPPPAYESDSENESEDGEDDEDVDDEDEDDENRAVDSPHSNRASAIANRSHPTEAQSRSIEMTSVVISRPDSSNTSASMTSVGMTNTGFPRVGSEQSMATMTTLIEPTFTSSSAPPSASSPAPVSTRPDMGGEAGLTETDKS</sequence>
<comment type="caution">
    <text evidence="2">The sequence shown here is derived from an EMBL/GenBank/DDBJ whole genome shotgun (WGS) entry which is preliminary data.</text>
</comment>
<accession>A0A9P6FN36</accession>
<dbReference type="Proteomes" id="UP000780801">
    <property type="component" value="Unassembled WGS sequence"/>
</dbReference>
<dbReference type="AlphaFoldDB" id="A0A9P6FN36"/>
<gene>
    <name evidence="2" type="ORF">BGW38_005352</name>
</gene>
<feature type="compositionally biased region" description="Polar residues" evidence="1">
    <location>
        <begin position="315"/>
        <end position="355"/>
    </location>
</feature>
<evidence type="ECO:0000313" key="3">
    <source>
        <dbReference type="Proteomes" id="UP000780801"/>
    </source>
</evidence>
<reference evidence="2" key="1">
    <citation type="journal article" date="2020" name="Fungal Divers.">
        <title>Resolving the Mortierellaceae phylogeny through synthesis of multi-gene phylogenetics and phylogenomics.</title>
        <authorList>
            <person name="Vandepol N."/>
            <person name="Liber J."/>
            <person name="Desiro A."/>
            <person name="Na H."/>
            <person name="Kennedy M."/>
            <person name="Barry K."/>
            <person name="Grigoriev I.V."/>
            <person name="Miller A.N."/>
            <person name="O'Donnell K."/>
            <person name="Stajich J.E."/>
            <person name="Bonito G."/>
        </authorList>
    </citation>
    <scope>NUCLEOTIDE SEQUENCE</scope>
    <source>
        <strain evidence="2">KOD1015</strain>
    </source>
</reference>
<feature type="compositionally biased region" description="Low complexity" evidence="1">
    <location>
        <begin position="101"/>
        <end position="110"/>
    </location>
</feature>
<protein>
    <submittedName>
        <fullName evidence="2">Uncharacterized protein</fullName>
    </submittedName>
</protein>
<dbReference type="EMBL" id="JAABOA010003399">
    <property type="protein sequence ID" value="KAF9578715.1"/>
    <property type="molecule type" value="Genomic_DNA"/>
</dbReference>
<evidence type="ECO:0000256" key="1">
    <source>
        <dbReference type="SAM" id="MobiDB-lite"/>
    </source>
</evidence>
<feature type="region of interest" description="Disordered" evidence="1">
    <location>
        <begin position="370"/>
        <end position="404"/>
    </location>
</feature>
<feature type="compositionally biased region" description="Low complexity" evidence="1">
    <location>
        <begin position="145"/>
        <end position="157"/>
    </location>
</feature>
<feature type="region of interest" description="Disordered" evidence="1">
    <location>
        <begin position="250"/>
        <end position="355"/>
    </location>
</feature>
<organism evidence="2 3">
    <name type="scientific">Lunasporangiospora selenospora</name>
    <dbReference type="NCBI Taxonomy" id="979761"/>
    <lineage>
        <taxon>Eukaryota</taxon>
        <taxon>Fungi</taxon>
        <taxon>Fungi incertae sedis</taxon>
        <taxon>Mucoromycota</taxon>
        <taxon>Mortierellomycotina</taxon>
        <taxon>Mortierellomycetes</taxon>
        <taxon>Mortierellales</taxon>
        <taxon>Mortierellaceae</taxon>
        <taxon>Lunasporangiospora</taxon>
    </lineage>
</organism>
<keyword evidence="3" id="KW-1185">Reference proteome</keyword>
<name>A0A9P6FN36_9FUNG</name>
<dbReference type="OrthoDB" id="2417988at2759"/>
<feature type="region of interest" description="Disordered" evidence="1">
    <location>
        <begin position="138"/>
        <end position="168"/>
    </location>
</feature>
<evidence type="ECO:0000313" key="2">
    <source>
        <dbReference type="EMBL" id="KAF9578715.1"/>
    </source>
</evidence>
<feature type="region of interest" description="Disordered" evidence="1">
    <location>
        <begin position="80"/>
        <end position="125"/>
    </location>
</feature>
<feature type="compositionally biased region" description="Low complexity" evidence="1">
    <location>
        <begin position="373"/>
        <end position="385"/>
    </location>
</feature>